<comment type="caution">
    <text evidence="2">The sequence shown here is derived from an EMBL/GenBank/DDBJ whole genome shotgun (WGS) entry which is preliminary data.</text>
</comment>
<dbReference type="AlphaFoldDB" id="A0A7W6S2G1"/>
<keyword evidence="3" id="KW-1185">Reference proteome</keyword>
<accession>A0A7W6S2G1</accession>
<gene>
    <name evidence="2" type="ORF">GGD88_003431</name>
</gene>
<dbReference type="GO" id="GO:0005198">
    <property type="term" value="F:structural molecule activity"/>
    <property type="evidence" value="ECO:0007669"/>
    <property type="project" value="InterPro"/>
</dbReference>
<name>A0A7W6S2G1_9PROT</name>
<dbReference type="RefSeq" id="WP_184437667.1">
    <property type="nucleotide sequence ID" value="NZ_JACIGI010000046.1"/>
</dbReference>
<proteinExistence type="predicted"/>
<evidence type="ECO:0000313" key="2">
    <source>
        <dbReference type="EMBL" id="MBB4287676.1"/>
    </source>
</evidence>
<dbReference type="InterPro" id="IPR006429">
    <property type="entry name" value="Phage_lambda_portal"/>
</dbReference>
<sequence>MARSMIPRAGGAGVPTPARGGPRIPAVGRRPVARYLRDTGQGALTQRAASLVTHQDEVTRAWDRISALALDFIQNSGRLKGAVDQVLADTVGVELRLNARPNLSALGYDQADTVAWAREVERRWRRWAWNPAECDVRGRLTVPQMVDVALRHQIAYGEAVGLLAFWDRPTRVRYGITTGTKVCLVPPHRLVRETDEYRRLHAGVWLDENGRPTGYRFRERRDGWDQDVDYAARDAAGRPQVIHAFDPWDADDTRGVSVLASSMRTHAYAEQLGDATLTTAVLQTVFAATLTSPNPSVEAFEGIQALAEQDETLSADFVDFIGAKLDAAAEGIQFGAGGQVSHLGPGEKLDLQAAQTPHNNYLPFATDLRREMARAIGVTYSAFAMDHTNATYSSVRMENASIWPVVLRRRERIAAPIKQSIYESWLDEEIGEGRIPLRGGYRAFRAHRDDICWAEWQGPARPTADDLKSAKAASERLQNGTSYLGLECAEHGLSVEDVVEQRQRERDLFVAAGLGDPFTRKTAPAPAPTDTEKDDAE</sequence>
<reference evidence="2 3" key="1">
    <citation type="submission" date="2020-08" db="EMBL/GenBank/DDBJ databases">
        <title>Genome sequencing of Purple Non-Sulfur Bacteria from various extreme environments.</title>
        <authorList>
            <person name="Mayer M."/>
        </authorList>
    </citation>
    <scope>NUCLEOTIDE SEQUENCE [LARGE SCALE GENOMIC DNA]</scope>
    <source>
        <strain evidence="2 3">JA135</strain>
    </source>
</reference>
<organism evidence="2 3">
    <name type="scientific">Roseospira goensis</name>
    <dbReference type="NCBI Taxonomy" id="391922"/>
    <lineage>
        <taxon>Bacteria</taxon>
        <taxon>Pseudomonadati</taxon>
        <taxon>Pseudomonadota</taxon>
        <taxon>Alphaproteobacteria</taxon>
        <taxon>Rhodospirillales</taxon>
        <taxon>Rhodospirillaceae</taxon>
        <taxon>Roseospira</taxon>
    </lineage>
</organism>
<dbReference type="Proteomes" id="UP000555728">
    <property type="component" value="Unassembled WGS sequence"/>
</dbReference>
<feature type="region of interest" description="Disordered" evidence="1">
    <location>
        <begin position="515"/>
        <end position="537"/>
    </location>
</feature>
<evidence type="ECO:0000313" key="3">
    <source>
        <dbReference type="Proteomes" id="UP000555728"/>
    </source>
</evidence>
<dbReference type="GO" id="GO:0019068">
    <property type="term" value="P:virion assembly"/>
    <property type="evidence" value="ECO:0007669"/>
    <property type="project" value="InterPro"/>
</dbReference>
<evidence type="ECO:0000256" key="1">
    <source>
        <dbReference type="SAM" id="MobiDB-lite"/>
    </source>
</evidence>
<dbReference type="EMBL" id="JACIGI010000046">
    <property type="protein sequence ID" value="MBB4287676.1"/>
    <property type="molecule type" value="Genomic_DNA"/>
</dbReference>
<feature type="region of interest" description="Disordered" evidence="1">
    <location>
        <begin position="1"/>
        <end position="26"/>
    </location>
</feature>
<protein>
    <submittedName>
        <fullName evidence="2">Lambda family phage portal protein</fullName>
    </submittedName>
</protein>
<dbReference type="Pfam" id="PF05136">
    <property type="entry name" value="Phage_portal_2"/>
    <property type="match status" value="1"/>
</dbReference>